<name>A0A8W8M936_MAGGI</name>
<organism evidence="3 4">
    <name type="scientific">Magallana gigas</name>
    <name type="common">Pacific oyster</name>
    <name type="synonym">Crassostrea gigas</name>
    <dbReference type="NCBI Taxonomy" id="29159"/>
    <lineage>
        <taxon>Eukaryota</taxon>
        <taxon>Metazoa</taxon>
        <taxon>Spiralia</taxon>
        <taxon>Lophotrochozoa</taxon>
        <taxon>Mollusca</taxon>
        <taxon>Bivalvia</taxon>
        <taxon>Autobranchia</taxon>
        <taxon>Pteriomorphia</taxon>
        <taxon>Ostreida</taxon>
        <taxon>Ostreoidea</taxon>
        <taxon>Ostreidae</taxon>
        <taxon>Magallana</taxon>
    </lineage>
</organism>
<reference evidence="3" key="1">
    <citation type="submission" date="2022-08" db="UniProtKB">
        <authorList>
            <consortium name="EnsemblMetazoa"/>
        </authorList>
    </citation>
    <scope>IDENTIFICATION</scope>
    <source>
        <strain evidence="3">05x7-T-G4-1.051#20</strain>
    </source>
</reference>
<feature type="domain" description="C2H2-type" evidence="2">
    <location>
        <begin position="651"/>
        <end position="674"/>
    </location>
</feature>
<dbReference type="InterPro" id="IPR013087">
    <property type="entry name" value="Znf_C2H2_type"/>
</dbReference>
<keyword evidence="1" id="KW-0479">Metal-binding</keyword>
<dbReference type="SMART" id="SM00355">
    <property type="entry name" value="ZnF_C2H2"/>
    <property type="match status" value="1"/>
</dbReference>
<evidence type="ECO:0000313" key="3">
    <source>
        <dbReference type="EnsemblMetazoa" id="G31867.1:cds"/>
    </source>
</evidence>
<proteinExistence type="predicted"/>
<dbReference type="EnsemblMetazoa" id="G31867.1">
    <property type="protein sequence ID" value="G31867.1:cds"/>
    <property type="gene ID" value="G31867"/>
</dbReference>
<keyword evidence="4" id="KW-1185">Reference proteome</keyword>
<evidence type="ECO:0000259" key="2">
    <source>
        <dbReference type="PROSITE" id="PS50157"/>
    </source>
</evidence>
<keyword evidence="1" id="KW-0863">Zinc-finger</keyword>
<evidence type="ECO:0000256" key="1">
    <source>
        <dbReference type="PROSITE-ProRule" id="PRU00042"/>
    </source>
</evidence>
<accession>A0A8W8M936</accession>
<dbReference type="InterPro" id="IPR046496">
    <property type="entry name" value="DUF6589"/>
</dbReference>
<dbReference type="Pfam" id="PF20231">
    <property type="entry name" value="DUF6589"/>
    <property type="match status" value="1"/>
</dbReference>
<protein>
    <recommendedName>
        <fullName evidence="2">C2H2-type domain-containing protein</fullName>
    </recommendedName>
</protein>
<dbReference type="GO" id="GO:0008270">
    <property type="term" value="F:zinc ion binding"/>
    <property type="evidence" value="ECO:0007669"/>
    <property type="project" value="UniProtKB-KW"/>
</dbReference>
<sequence length="904" mass="103270">MDSLRREKSEVLGILREKHSKTLQLIKVRTPKSQDKRIIVHSPTPRKSKRTLFSTPQKNDFGESHAKISLQKADQMEIPFVETLKSAPENQKAMSFTIKSFRPSKLKVLYRTTKSEKVKSRIIPLGHCQKIVKTLTNNSSCDRIGRTIYKTPLKAAVNKAVFSEVEKDCAAICSKKLPSVLRDFSSENVSTFSLDKLNIEIQKKAPLLHGVLQHSVKGSILGTVVTAAVALKFRNNQLSALHHIVAQILDKGGATDEAIDTLAKLGVCVSSSAMSKQKQRLLQRQKEKIGTLMLKEKEELEESGKNDSQISCDIIGDNIDITRSPSQMSVDRKRQSWHWFLLVGLQKRVLNPLLNDTAPNADIKSVDNCTFIPNFDECRKLDEHFIYHITNVLVKYVGCLKKYKDCVPKFIQNPHLKELAENSNFVLLDMLDKSENKSEDMITILEHIHANYIAHTDGENPAVIKKKVFGGDVLTNERAYSAQLAMLNGDTDYDRLGGLIHRPEGLHRMMNLLLLIYQIFYKKTASGDRGSLCQLRNFIGRIDVHGSEEVVQKYRAHYSFIDDCLDAYIVTACLHLLDLSDIDEISSRKQTLFDILPKEEQYNFISQISKEILEKYIKIPNDLPTLLTEAAAMDTQKRQIEAMFDNRQQRYVCEVCDRQYKTANGIQRHLRDQHQWDITENTGVNIPQEDYDHIAVYSASFMKCALHLRDTNDAYQMGDGNRILLNSKLQMLLSRVGNHSKYQLWLFRFMAYCYALLTPKMAYEYRWNCTANLQGNTGHNIPNDNLVELLVQAVKKKIHAQGSNATYKSARNAALSLQIQEEILINMQKEMEKKKTGHKRPPPSKLNDIVAMVNELMSANIFERTPGREFSNFPGFKDVYSRVKVTELHKWLSENKERLSYECV</sequence>
<dbReference type="Proteomes" id="UP000005408">
    <property type="component" value="Unassembled WGS sequence"/>
</dbReference>
<keyword evidence="1" id="KW-0862">Zinc</keyword>
<evidence type="ECO:0000313" key="4">
    <source>
        <dbReference type="Proteomes" id="UP000005408"/>
    </source>
</evidence>
<dbReference type="PROSITE" id="PS50157">
    <property type="entry name" value="ZINC_FINGER_C2H2_2"/>
    <property type="match status" value="1"/>
</dbReference>
<dbReference type="PROSITE" id="PS00028">
    <property type="entry name" value="ZINC_FINGER_C2H2_1"/>
    <property type="match status" value="1"/>
</dbReference>
<dbReference type="AlphaFoldDB" id="A0A8W8M936"/>